<protein>
    <recommendedName>
        <fullName evidence="3">N-acetyltransferase domain-containing protein</fullName>
    </recommendedName>
</protein>
<dbReference type="AlphaFoldDB" id="A0A7X1NMW9"/>
<dbReference type="InterPro" id="IPR016181">
    <property type="entry name" value="Acyl_CoA_acyltransferase"/>
</dbReference>
<dbReference type="EMBL" id="VJXX01000001">
    <property type="protein sequence ID" value="MPY09696.1"/>
    <property type="molecule type" value="Genomic_DNA"/>
</dbReference>
<evidence type="ECO:0000313" key="2">
    <source>
        <dbReference type="Proteomes" id="UP000326464"/>
    </source>
</evidence>
<keyword evidence="2" id="KW-1185">Reference proteome</keyword>
<dbReference type="RefSeq" id="WP_152812200.1">
    <property type="nucleotide sequence ID" value="NZ_VJXX01000001.1"/>
</dbReference>
<evidence type="ECO:0008006" key="3">
    <source>
        <dbReference type="Google" id="ProtNLM"/>
    </source>
</evidence>
<sequence length="228" mass="23941">MSGVVAAVGNNADWCSAVCRAHDVPVTVWNGIWRTGTTPPRFYPDAMTLRPGQTSSALVEGLGDRPACAVKDGWASLDLRAAGFEPVFTVSWIRRMPDDAAGTALAWTRVDDRPGAAAWEDAAELPGLLRPGLLGETAVRILLARDGATVVGGAILFRSASVVGLSNVFTTPEARGAVWGDLPALAQATDAGVPVVGYEHGADLDLARGAGFQPIGQLRVWRRGGEDR</sequence>
<proteinExistence type="predicted"/>
<organism evidence="1 2">
    <name type="scientific">Arthrobacter bussei</name>
    <dbReference type="NCBI Taxonomy" id="2594179"/>
    <lineage>
        <taxon>Bacteria</taxon>
        <taxon>Bacillati</taxon>
        <taxon>Actinomycetota</taxon>
        <taxon>Actinomycetes</taxon>
        <taxon>Micrococcales</taxon>
        <taxon>Micrococcaceae</taxon>
        <taxon>Arthrobacter</taxon>
    </lineage>
</organism>
<dbReference type="SUPFAM" id="SSF55729">
    <property type="entry name" value="Acyl-CoA N-acyltransferases (Nat)"/>
    <property type="match status" value="1"/>
</dbReference>
<dbReference type="OrthoDB" id="153065at2"/>
<reference evidence="2" key="1">
    <citation type="submission" date="2019-07" db="EMBL/GenBank/DDBJ databases">
        <title>Arthrobacter KR32 sp. nov., isolated from mountain cheese made of cows milk.</title>
        <authorList>
            <person name="Flegler A."/>
        </authorList>
    </citation>
    <scope>NUCLEOTIDE SEQUENCE [LARGE SCALE GENOMIC DNA]</scope>
    <source>
        <strain evidence="2">KR32</strain>
    </source>
</reference>
<accession>A0A7X1NMW9</accession>
<name>A0A7X1NMW9_9MICC</name>
<gene>
    <name evidence="1" type="ORF">FNH21_02990</name>
</gene>
<dbReference type="Proteomes" id="UP000326464">
    <property type="component" value="Unassembled WGS sequence"/>
</dbReference>
<evidence type="ECO:0000313" key="1">
    <source>
        <dbReference type="EMBL" id="MPY09696.1"/>
    </source>
</evidence>
<comment type="caution">
    <text evidence="1">The sequence shown here is derived from an EMBL/GenBank/DDBJ whole genome shotgun (WGS) entry which is preliminary data.</text>
</comment>